<dbReference type="Proteomes" id="UP000824232">
    <property type="component" value="Unassembled WGS sequence"/>
</dbReference>
<protein>
    <submittedName>
        <fullName evidence="1">Uncharacterized protein</fullName>
    </submittedName>
</protein>
<dbReference type="EMBL" id="DVHC01000021">
    <property type="protein sequence ID" value="HIR58759.1"/>
    <property type="molecule type" value="Genomic_DNA"/>
</dbReference>
<dbReference type="AlphaFoldDB" id="A0A9D1DTV6"/>
<sequence length="165" mass="19846">MRENTFDVPAYKFFTVKINDGRLFHTFTDYKTVLNKNNIKKNDILLIPFENIDGLKVEEVRELLGTKELFLLGTTYYKAANFIERSEKISQPATICNFKGVYFEDTFLNENCKKTIDKLYEEHMEEAYLTSNENTKRMYRCFFERYQDGSYEKTKERIKRLEMRK</sequence>
<reference evidence="1" key="2">
    <citation type="journal article" date="2021" name="PeerJ">
        <title>Extensive microbial diversity within the chicken gut microbiome revealed by metagenomics and culture.</title>
        <authorList>
            <person name="Gilroy R."/>
            <person name="Ravi A."/>
            <person name="Getino M."/>
            <person name="Pursley I."/>
            <person name="Horton D.L."/>
            <person name="Alikhan N.F."/>
            <person name="Baker D."/>
            <person name="Gharbi K."/>
            <person name="Hall N."/>
            <person name="Watson M."/>
            <person name="Adriaenssens E.M."/>
            <person name="Foster-Nyarko E."/>
            <person name="Jarju S."/>
            <person name="Secka A."/>
            <person name="Antonio M."/>
            <person name="Oren A."/>
            <person name="Chaudhuri R.R."/>
            <person name="La Ragione R."/>
            <person name="Hildebrand F."/>
            <person name="Pallen M.J."/>
        </authorList>
    </citation>
    <scope>NUCLEOTIDE SEQUENCE</scope>
    <source>
        <strain evidence="1">CHK184-20233</strain>
    </source>
</reference>
<evidence type="ECO:0000313" key="1">
    <source>
        <dbReference type="EMBL" id="HIR58759.1"/>
    </source>
</evidence>
<gene>
    <name evidence="1" type="ORF">IAB38_01795</name>
</gene>
<proteinExistence type="predicted"/>
<organism evidence="1 2">
    <name type="scientific">Candidatus Onthousia excrementipullorum</name>
    <dbReference type="NCBI Taxonomy" id="2840884"/>
    <lineage>
        <taxon>Bacteria</taxon>
        <taxon>Bacillati</taxon>
        <taxon>Bacillota</taxon>
        <taxon>Bacilli</taxon>
        <taxon>Candidatus Onthousia</taxon>
    </lineage>
</organism>
<accession>A0A9D1DTV6</accession>
<name>A0A9D1DTV6_9FIRM</name>
<reference evidence="1" key="1">
    <citation type="submission" date="2020-10" db="EMBL/GenBank/DDBJ databases">
        <authorList>
            <person name="Gilroy R."/>
        </authorList>
    </citation>
    <scope>NUCLEOTIDE SEQUENCE</scope>
    <source>
        <strain evidence="1">CHK184-20233</strain>
    </source>
</reference>
<comment type="caution">
    <text evidence="1">The sequence shown here is derived from an EMBL/GenBank/DDBJ whole genome shotgun (WGS) entry which is preliminary data.</text>
</comment>
<evidence type="ECO:0000313" key="2">
    <source>
        <dbReference type="Proteomes" id="UP000824232"/>
    </source>
</evidence>